<feature type="region of interest" description="Disordered" evidence="1">
    <location>
        <begin position="92"/>
        <end position="113"/>
    </location>
</feature>
<dbReference type="Proteomes" id="UP001054945">
    <property type="component" value="Unassembled WGS sequence"/>
</dbReference>
<dbReference type="EMBL" id="BPLR01009499">
    <property type="protein sequence ID" value="GIY32381.1"/>
    <property type="molecule type" value="Genomic_DNA"/>
</dbReference>
<sequence length="113" mass="12161">MALMEVITFAATSATLFGAKFAGLLSPAQKEGSVKYGGCQKKGRQVVLYLKTRLEGATSGNNQDMTLTDYLKIAINTEETEFKKRACRSTGGYAKKGKQDEAGGTVLGSNQWK</sequence>
<dbReference type="AlphaFoldDB" id="A0AAV4SHU9"/>
<accession>A0AAV4SHU9</accession>
<gene>
    <name evidence="2" type="ORF">CEXT_606121</name>
</gene>
<reference evidence="2 3" key="1">
    <citation type="submission" date="2021-06" db="EMBL/GenBank/DDBJ databases">
        <title>Caerostris extrusa draft genome.</title>
        <authorList>
            <person name="Kono N."/>
            <person name="Arakawa K."/>
        </authorList>
    </citation>
    <scope>NUCLEOTIDE SEQUENCE [LARGE SCALE GENOMIC DNA]</scope>
</reference>
<name>A0AAV4SHU9_CAEEX</name>
<proteinExistence type="predicted"/>
<protein>
    <submittedName>
        <fullName evidence="2">Uncharacterized protein</fullName>
    </submittedName>
</protein>
<comment type="caution">
    <text evidence="2">The sequence shown here is derived from an EMBL/GenBank/DDBJ whole genome shotgun (WGS) entry which is preliminary data.</text>
</comment>
<evidence type="ECO:0000313" key="2">
    <source>
        <dbReference type="EMBL" id="GIY32381.1"/>
    </source>
</evidence>
<evidence type="ECO:0000313" key="3">
    <source>
        <dbReference type="Proteomes" id="UP001054945"/>
    </source>
</evidence>
<evidence type="ECO:0000256" key="1">
    <source>
        <dbReference type="SAM" id="MobiDB-lite"/>
    </source>
</evidence>
<keyword evidence="3" id="KW-1185">Reference proteome</keyword>
<organism evidence="2 3">
    <name type="scientific">Caerostris extrusa</name>
    <name type="common">Bark spider</name>
    <name type="synonym">Caerostris bankana</name>
    <dbReference type="NCBI Taxonomy" id="172846"/>
    <lineage>
        <taxon>Eukaryota</taxon>
        <taxon>Metazoa</taxon>
        <taxon>Ecdysozoa</taxon>
        <taxon>Arthropoda</taxon>
        <taxon>Chelicerata</taxon>
        <taxon>Arachnida</taxon>
        <taxon>Araneae</taxon>
        <taxon>Araneomorphae</taxon>
        <taxon>Entelegynae</taxon>
        <taxon>Araneoidea</taxon>
        <taxon>Araneidae</taxon>
        <taxon>Caerostris</taxon>
    </lineage>
</organism>